<dbReference type="FunFam" id="2.170.120.12:FF:000001">
    <property type="entry name" value="DNA-directed RNA polymerase subunit alpha"/>
    <property type="match status" value="1"/>
</dbReference>
<dbReference type="GO" id="GO:0000428">
    <property type="term" value="C:DNA-directed RNA polymerase complex"/>
    <property type="evidence" value="ECO:0007669"/>
    <property type="project" value="UniProtKB-KW"/>
</dbReference>
<evidence type="ECO:0000256" key="9">
    <source>
        <dbReference type="ARBA" id="ARBA00033070"/>
    </source>
</evidence>
<feature type="region of interest" description="Alpha N-terminal domain (alpha-NTD)" evidence="12">
    <location>
        <begin position="1"/>
        <end position="245"/>
    </location>
</feature>
<comment type="similarity">
    <text evidence="1 12">Belongs to the RNA polymerase alpha chain family.</text>
</comment>
<dbReference type="SMART" id="SM00662">
    <property type="entry name" value="RPOLD"/>
    <property type="match status" value="1"/>
</dbReference>
<gene>
    <name evidence="12" type="primary">rpoA</name>
    <name evidence="14" type="ORF">SAMN02745164_01015</name>
</gene>
<dbReference type="Gene3D" id="1.10.150.20">
    <property type="entry name" value="5' to 3' exonuclease, C-terminal subdomain"/>
    <property type="match status" value="1"/>
</dbReference>
<dbReference type="Gene3D" id="2.170.120.12">
    <property type="entry name" value="DNA-directed RNA polymerase, insert domain"/>
    <property type="match status" value="1"/>
</dbReference>
<dbReference type="InterPro" id="IPR036643">
    <property type="entry name" value="RNApol_insert_sf"/>
</dbReference>
<organism evidence="14 15">
    <name type="scientific">Marinitoga hydrogenitolerans (strain DSM 16785 / JCM 12826 / AT1271)</name>
    <dbReference type="NCBI Taxonomy" id="1122195"/>
    <lineage>
        <taxon>Bacteria</taxon>
        <taxon>Thermotogati</taxon>
        <taxon>Thermotogota</taxon>
        <taxon>Thermotogae</taxon>
        <taxon>Petrotogales</taxon>
        <taxon>Petrotogaceae</taxon>
        <taxon>Marinitoga</taxon>
    </lineage>
</organism>
<dbReference type="EMBL" id="FQUI01000013">
    <property type="protein sequence ID" value="SHE73037.1"/>
    <property type="molecule type" value="Genomic_DNA"/>
</dbReference>
<name>A0A1M4VVS0_MARH1</name>
<dbReference type="GO" id="GO:0005737">
    <property type="term" value="C:cytoplasm"/>
    <property type="evidence" value="ECO:0007669"/>
    <property type="project" value="UniProtKB-ARBA"/>
</dbReference>
<comment type="caution">
    <text evidence="14">The sequence shown here is derived from an EMBL/GenBank/DDBJ whole genome shotgun (WGS) entry which is preliminary data.</text>
</comment>
<keyword evidence="15" id="KW-1185">Reference proteome</keyword>
<dbReference type="NCBIfam" id="TIGR02027">
    <property type="entry name" value="rpoA"/>
    <property type="match status" value="1"/>
</dbReference>
<dbReference type="STRING" id="1122195.SAMN02745164_01015"/>
<evidence type="ECO:0000256" key="12">
    <source>
        <dbReference type="HAMAP-Rule" id="MF_00059"/>
    </source>
</evidence>
<dbReference type="InterPro" id="IPR011773">
    <property type="entry name" value="DNA-dir_RpoA"/>
</dbReference>
<comment type="domain">
    <text evidence="12">The N-terminal domain is essential for RNAP assembly and basal transcription, whereas the C-terminal domain is involved in interaction with transcriptional regulators and with upstream promoter elements.</text>
</comment>
<dbReference type="HAMAP" id="MF_00059">
    <property type="entry name" value="RNApol_bact_RpoA"/>
    <property type="match status" value="1"/>
</dbReference>
<evidence type="ECO:0000256" key="10">
    <source>
        <dbReference type="ARBA" id="ARBA00048552"/>
    </source>
</evidence>
<dbReference type="GO" id="GO:0003677">
    <property type="term" value="F:DNA binding"/>
    <property type="evidence" value="ECO:0007669"/>
    <property type="project" value="UniProtKB-UniRule"/>
</dbReference>
<dbReference type="InterPro" id="IPR011262">
    <property type="entry name" value="DNA-dir_RNA_pol_insert"/>
</dbReference>
<protein>
    <recommendedName>
        <fullName evidence="3 12">DNA-directed RNA polymerase subunit alpha</fullName>
        <shortName evidence="12">RNAP subunit alpha</shortName>
        <ecNumber evidence="2 12">2.7.7.6</ecNumber>
    </recommendedName>
    <alternativeName>
        <fullName evidence="9 12">RNA polymerase subunit alpha</fullName>
    </alternativeName>
    <alternativeName>
        <fullName evidence="8 12">Transcriptase subunit alpha</fullName>
    </alternativeName>
</protein>
<evidence type="ECO:0000259" key="13">
    <source>
        <dbReference type="SMART" id="SM00662"/>
    </source>
</evidence>
<sequence>MEFVKPEKMILETLEESEDLEYKYGRFVLSPLERGYAVTIGNALRRVLLSSIPGLAITSIRIPGKLHEFDVIEGVQEDILEITVNLKKVELKVLDFDNIGNLKEPIILRIDKIGPTEIKAGDIITPAGIEVANPDLKIATMNGNKRFEMELYATIGKGFVSTSEMDLSKDIEYIYIDGVYSPVIRVNYLTENVRVGKRTDYDKLILEVWTKKSIDPKEALIKATKILIEHFNIIYASWKEEIVESEETSETVETGELIAGFEEDFSSVTVEEEFKNINIEILETKIDELDLSKRAKNCLKREKIHTVRDILKKDPDELMKIKNFGKKSLDEIRKELQEKFQLDYDEIQKGGA</sequence>
<comment type="function">
    <text evidence="12">DNA-dependent RNA polymerase catalyzes the transcription of DNA into RNA using the four ribonucleoside triphosphates as substrates.</text>
</comment>
<dbReference type="InterPro" id="IPR036603">
    <property type="entry name" value="RBP11-like"/>
</dbReference>
<dbReference type="InterPro" id="IPR011260">
    <property type="entry name" value="RNAP_asu_C"/>
</dbReference>
<dbReference type="InterPro" id="IPR011263">
    <property type="entry name" value="DNA-dir_RNA_pol_RpoA/D/Rpb3"/>
</dbReference>
<dbReference type="SUPFAM" id="SSF56553">
    <property type="entry name" value="Insert subdomain of RNA polymerase alpha subunit"/>
    <property type="match status" value="1"/>
</dbReference>
<dbReference type="Proteomes" id="UP000184334">
    <property type="component" value="Unassembled WGS sequence"/>
</dbReference>
<dbReference type="Pfam" id="PF01193">
    <property type="entry name" value="RNA_pol_L"/>
    <property type="match status" value="1"/>
</dbReference>
<dbReference type="Gene3D" id="3.30.1360.10">
    <property type="entry name" value="RNA polymerase, RBP11-like subunit"/>
    <property type="match status" value="1"/>
</dbReference>
<evidence type="ECO:0000256" key="5">
    <source>
        <dbReference type="ARBA" id="ARBA00022679"/>
    </source>
</evidence>
<feature type="region of interest" description="Alpha C-terminal domain (alpha-CTD)" evidence="12">
    <location>
        <begin position="277"/>
        <end position="352"/>
    </location>
</feature>
<keyword evidence="6 12" id="KW-0548">Nucleotidyltransferase</keyword>
<evidence type="ECO:0000313" key="15">
    <source>
        <dbReference type="Proteomes" id="UP000184334"/>
    </source>
</evidence>
<dbReference type="OrthoDB" id="9805706at2"/>
<dbReference type="GO" id="GO:0003899">
    <property type="term" value="F:DNA-directed RNA polymerase activity"/>
    <property type="evidence" value="ECO:0007669"/>
    <property type="project" value="UniProtKB-UniRule"/>
</dbReference>
<evidence type="ECO:0000256" key="2">
    <source>
        <dbReference type="ARBA" id="ARBA00012418"/>
    </source>
</evidence>
<comment type="subunit">
    <text evidence="11 12">Homodimer. The RNAP catalytic core consists of 2 alpha, 1 beta, 1 beta' and 1 omega subunit. When a sigma factor is associated with the core the holoenzyme is formed, which can initiate transcription.</text>
</comment>
<evidence type="ECO:0000256" key="1">
    <source>
        <dbReference type="ARBA" id="ARBA00007123"/>
    </source>
</evidence>
<dbReference type="SUPFAM" id="SSF47789">
    <property type="entry name" value="C-terminal domain of RNA polymerase alpha subunit"/>
    <property type="match status" value="1"/>
</dbReference>
<keyword evidence="5 12" id="KW-0808">Transferase</keyword>
<evidence type="ECO:0000256" key="3">
    <source>
        <dbReference type="ARBA" id="ARBA00015972"/>
    </source>
</evidence>
<dbReference type="AlphaFoldDB" id="A0A1M4VVS0"/>
<dbReference type="Pfam" id="PF01000">
    <property type="entry name" value="RNA_pol_A_bac"/>
    <property type="match status" value="1"/>
</dbReference>
<evidence type="ECO:0000313" key="14">
    <source>
        <dbReference type="EMBL" id="SHE73037.1"/>
    </source>
</evidence>
<evidence type="ECO:0000256" key="8">
    <source>
        <dbReference type="ARBA" id="ARBA00032524"/>
    </source>
</evidence>
<reference evidence="14" key="1">
    <citation type="submission" date="2016-11" db="EMBL/GenBank/DDBJ databases">
        <authorList>
            <person name="Varghese N."/>
            <person name="Submissions S."/>
        </authorList>
    </citation>
    <scope>NUCLEOTIDE SEQUENCE [LARGE SCALE GENOMIC DNA]</scope>
    <source>
        <strain evidence="14">DSM 16785</strain>
    </source>
</reference>
<evidence type="ECO:0000256" key="11">
    <source>
        <dbReference type="ARBA" id="ARBA00066029"/>
    </source>
</evidence>
<dbReference type="RefSeq" id="WP_072864117.1">
    <property type="nucleotide sequence ID" value="NZ_FQUI01000013.1"/>
</dbReference>
<accession>A0A1M4VVS0</accession>
<evidence type="ECO:0000256" key="4">
    <source>
        <dbReference type="ARBA" id="ARBA00022478"/>
    </source>
</evidence>
<dbReference type="GO" id="GO:0006351">
    <property type="term" value="P:DNA-templated transcription"/>
    <property type="evidence" value="ECO:0007669"/>
    <property type="project" value="UniProtKB-UniRule"/>
</dbReference>
<dbReference type="CDD" id="cd06928">
    <property type="entry name" value="RNAP_alpha_NTD"/>
    <property type="match status" value="1"/>
</dbReference>
<keyword evidence="4 12" id="KW-0240">DNA-directed RNA polymerase</keyword>
<keyword evidence="7 12" id="KW-0804">Transcription</keyword>
<dbReference type="SUPFAM" id="SSF55257">
    <property type="entry name" value="RBP11-like subunits of RNA polymerase"/>
    <property type="match status" value="1"/>
</dbReference>
<dbReference type="EC" id="2.7.7.6" evidence="2 12"/>
<evidence type="ECO:0000256" key="7">
    <source>
        <dbReference type="ARBA" id="ARBA00023163"/>
    </source>
</evidence>
<evidence type="ECO:0000256" key="6">
    <source>
        <dbReference type="ARBA" id="ARBA00022695"/>
    </source>
</evidence>
<comment type="catalytic activity">
    <reaction evidence="10 12">
        <text>RNA(n) + a ribonucleoside 5'-triphosphate = RNA(n+1) + diphosphate</text>
        <dbReference type="Rhea" id="RHEA:21248"/>
        <dbReference type="Rhea" id="RHEA-COMP:14527"/>
        <dbReference type="Rhea" id="RHEA-COMP:17342"/>
        <dbReference type="ChEBI" id="CHEBI:33019"/>
        <dbReference type="ChEBI" id="CHEBI:61557"/>
        <dbReference type="ChEBI" id="CHEBI:140395"/>
        <dbReference type="EC" id="2.7.7.6"/>
    </reaction>
</comment>
<proteinExistence type="inferred from homology"/>
<dbReference type="Pfam" id="PF03118">
    <property type="entry name" value="RNA_pol_A_CTD"/>
    <property type="match status" value="1"/>
</dbReference>
<feature type="domain" description="DNA-directed RNA polymerase RpoA/D/Rpb3-type" evidence="13">
    <location>
        <begin position="24"/>
        <end position="237"/>
    </location>
</feature>
<dbReference type="GO" id="GO:0046983">
    <property type="term" value="F:protein dimerization activity"/>
    <property type="evidence" value="ECO:0007669"/>
    <property type="project" value="InterPro"/>
</dbReference>
<dbReference type="NCBIfam" id="NF003519">
    <property type="entry name" value="PRK05182.2-5"/>
    <property type="match status" value="1"/>
</dbReference>